<accession>A0AAE1QZD9</accession>
<dbReference type="EMBL" id="JAVYJV010000021">
    <property type="protein sequence ID" value="KAK4342276.1"/>
    <property type="molecule type" value="Genomic_DNA"/>
</dbReference>
<protein>
    <recommendedName>
        <fullName evidence="1">Transposase-associated domain-containing protein</fullName>
    </recommendedName>
</protein>
<dbReference type="AlphaFoldDB" id="A0AAE1QZD9"/>
<sequence length="82" mass="9943">MEPEHRKWMYDRKRIREEFVQGVDGFIDYAMSLYPFLTDGVIRCLCLKCKCPNFEKPEDVKLHLYKKGFEDDYYVWTAHVSN</sequence>
<organism evidence="2 3">
    <name type="scientific">Anisodus tanguticus</name>
    <dbReference type="NCBI Taxonomy" id="243964"/>
    <lineage>
        <taxon>Eukaryota</taxon>
        <taxon>Viridiplantae</taxon>
        <taxon>Streptophyta</taxon>
        <taxon>Embryophyta</taxon>
        <taxon>Tracheophyta</taxon>
        <taxon>Spermatophyta</taxon>
        <taxon>Magnoliopsida</taxon>
        <taxon>eudicotyledons</taxon>
        <taxon>Gunneridae</taxon>
        <taxon>Pentapetalae</taxon>
        <taxon>asterids</taxon>
        <taxon>lamiids</taxon>
        <taxon>Solanales</taxon>
        <taxon>Solanaceae</taxon>
        <taxon>Solanoideae</taxon>
        <taxon>Hyoscyameae</taxon>
        <taxon>Anisodus</taxon>
    </lineage>
</organism>
<evidence type="ECO:0000313" key="2">
    <source>
        <dbReference type="EMBL" id="KAK4342276.1"/>
    </source>
</evidence>
<proteinExistence type="predicted"/>
<dbReference type="InterPro" id="IPR029480">
    <property type="entry name" value="Transpos_assoc"/>
</dbReference>
<feature type="domain" description="Transposase-associated" evidence="1">
    <location>
        <begin position="6"/>
        <end position="79"/>
    </location>
</feature>
<keyword evidence="3" id="KW-1185">Reference proteome</keyword>
<dbReference type="Proteomes" id="UP001291623">
    <property type="component" value="Unassembled WGS sequence"/>
</dbReference>
<comment type="caution">
    <text evidence="2">The sequence shown here is derived from an EMBL/GenBank/DDBJ whole genome shotgun (WGS) entry which is preliminary data.</text>
</comment>
<dbReference type="Pfam" id="PF13963">
    <property type="entry name" value="Transpos_assoc"/>
    <property type="match status" value="1"/>
</dbReference>
<reference evidence="2" key="1">
    <citation type="submission" date="2023-12" db="EMBL/GenBank/DDBJ databases">
        <title>Genome assembly of Anisodus tanguticus.</title>
        <authorList>
            <person name="Wang Y.-J."/>
        </authorList>
    </citation>
    <scope>NUCLEOTIDE SEQUENCE</scope>
    <source>
        <strain evidence="2">KB-2021</strain>
        <tissue evidence="2">Leaf</tissue>
    </source>
</reference>
<evidence type="ECO:0000313" key="3">
    <source>
        <dbReference type="Proteomes" id="UP001291623"/>
    </source>
</evidence>
<evidence type="ECO:0000259" key="1">
    <source>
        <dbReference type="Pfam" id="PF13963"/>
    </source>
</evidence>
<name>A0AAE1QZD9_9SOLA</name>
<gene>
    <name evidence="2" type="ORF">RND71_038092</name>
</gene>